<comment type="caution">
    <text evidence="2">The sequence shown here is derived from an EMBL/GenBank/DDBJ whole genome shotgun (WGS) entry which is preliminary data.</text>
</comment>
<feature type="compositionally biased region" description="Polar residues" evidence="1">
    <location>
        <begin position="66"/>
        <end position="87"/>
    </location>
</feature>
<evidence type="ECO:0000313" key="2">
    <source>
        <dbReference type="EMBL" id="KAK4297771.1"/>
    </source>
</evidence>
<keyword evidence="3" id="KW-1185">Reference proteome</keyword>
<dbReference type="EMBL" id="JAWZYT010003573">
    <property type="protein sequence ID" value="KAK4297771.1"/>
    <property type="molecule type" value="Genomic_DNA"/>
</dbReference>
<name>A0AAE1TUA3_9EUCA</name>
<feature type="compositionally biased region" description="Polar residues" evidence="1">
    <location>
        <begin position="1"/>
        <end position="11"/>
    </location>
</feature>
<feature type="region of interest" description="Disordered" evidence="1">
    <location>
        <begin position="1"/>
        <end position="87"/>
    </location>
</feature>
<evidence type="ECO:0000256" key="1">
    <source>
        <dbReference type="SAM" id="MobiDB-lite"/>
    </source>
</evidence>
<gene>
    <name evidence="2" type="ORF">Pmani_029832</name>
</gene>
<proteinExistence type="predicted"/>
<protein>
    <submittedName>
        <fullName evidence="2">Uncharacterized protein</fullName>
    </submittedName>
</protein>
<dbReference type="Proteomes" id="UP001292094">
    <property type="component" value="Unassembled WGS sequence"/>
</dbReference>
<evidence type="ECO:0000313" key="3">
    <source>
        <dbReference type="Proteomes" id="UP001292094"/>
    </source>
</evidence>
<reference evidence="2" key="1">
    <citation type="submission" date="2023-11" db="EMBL/GenBank/DDBJ databases">
        <title>Genome assemblies of two species of porcelain crab, Petrolisthes cinctipes and Petrolisthes manimaculis (Anomura: Porcellanidae).</title>
        <authorList>
            <person name="Angst P."/>
        </authorList>
    </citation>
    <scope>NUCLEOTIDE SEQUENCE</scope>
    <source>
        <strain evidence="2">PB745_02</strain>
        <tissue evidence="2">Gill</tissue>
    </source>
</reference>
<dbReference type="AlphaFoldDB" id="A0AAE1TUA3"/>
<feature type="compositionally biased region" description="Low complexity" evidence="1">
    <location>
        <begin position="46"/>
        <end position="55"/>
    </location>
</feature>
<organism evidence="2 3">
    <name type="scientific">Petrolisthes manimaculis</name>
    <dbReference type="NCBI Taxonomy" id="1843537"/>
    <lineage>
        <taxon>Eukaryota</taxon>
        <taxon>Metazoa</taxon>
        <taxon>Ecdysozoa</taxon>
        <taxon>Arthropoda</taxon>
        <taxon>Crustacea</taxon>
        <taxon>Multicrustacea</taxon>
        <taxon>Malacostraca</taxon>
        <taxon>Eumalacostraca</taxon>
        <taxon>Eucarida</taxon>
        <taxon>Decapoda</taxon>
        <taxon>Pleocyemata</taxon>
        <taxon>Anomura</taxon>
        <taxon>Galatheoidea</taxon>
        <taxon>Porcellanidae</taxon>
        <taxon>Petrolisthes</taxon>
    </lineage>
</organism>
<accession>A0AAE1TUA3</accession>
<sequence length="87" mass="9389">MVPDTESSARGVTSYPDHTLPMTKAPRQSGSHIPTSPPATPGPSLSHSARTSTRTRTPHARAHIPSLTTINCSLHTHSTQINTRRSR</sequence>